<dbReference type="Gene3D" id="3.20.20.150">
    <property type="entry name" value="Divalent-metal-dependent TIM barrel enzymes"/>
    <property type="match status" value="1"/>
</dbReference>
<dbReference type="PATRIC" id="fig|1391653.3.peg.2484"/>
<organism evidence="7 8">
    <name type="scientific">Vulgatibacter incomptus</name>
    <dbReference type="NCBI Taxonomy" id="1391653"/>
    <lineage>
        <taxon>Bacteria</taxon>
        <taxon>Pseudomonadati</taxon>
        <taxon>Myxococcota</taxon>
        <taxon>Myxococcia</taxon>
        <taxon>Myxococcales</taxon>
        <taxon>Cystobacterineae</taxon>
        <taxon>Vulgatibacteraceae</taxon>
        <taxon>Vulgatibacter</taxon>
    </lineage>
</organism>
<dbReference type="GO" id="GO:0009411">
    <property type="term" value="P:response to UV"/>
    <property type="evidence" value="ECO:0007669"/>
    <property type="project" value="InterPro"/>
</dbReference>
<keyword evidence="8" id="KW-1185">Reference proteome</keyword>
<dbReference type="GO" id="GO:0016787">
    <property type="term" value="F:hydrolase activity"/>
    <property type="evidence" value="ECO:0007669"/>
    <property type="project" value="UniProtKB-KW"/>
</dbReference>
<dbReference type="GO" id="GO:0004519">
    <property type="term" value="F:endonuclease activity"/>
    <property type="evidence" value="ECO:0007669"/>
    <property type="project" value="UniProtKB-KW"/>
</dbReference>
<keyword evidence="1" id="KW-0540">Nuclease</keyword>
<keyword evidence="5" id="KW-0378">Hydrolase</keyword>
<proteinExistence type="predicted"/>
<evidence type="ECO:0000256" key="4">
    <source>
        <dbReference type="ARBA" id="ARBA00022769"/>
    </source>
</evidence>
<name>A0A0K1PEQ3_9BACT</name>
<dbReference type="PANTHER" id="PTHR31290">
    <property type="entry name" value="UV-DAMAGE ENDONUCLEASE"/>
    <property type="match status" value="1"/>
</dbReference>
<evidence type="ECO:0000256" key="1">
    <source>
        <dbReference type="ARBA" id="ARBA00022722"/>
    </source>
</evidence>
<dbReference type="STRING" id="1391653.AKJ08_2382"/>
<dbReference type="KEGG" id="vin:AKJ08_2382"/>
<dbReference type="GO" id="GO:0006289">
    <property type="term" value="P:nucleotide-excision repair"/>
    <property type="evidence" value="ECO:0007669"/>
    <property type="project" value="InterPro"/>
</dbReference>
<keyword evidence="6" id="KW-0234">DNA repair</keyword>
<dbReference type="SUPFAM" id="SSF51658">
    <property type="entry name" value="Xylose isomerase-like"/>
    <property type="match status" value="1"/>
</dbReference>
<reference evidence="7 8" key="1">
    <citation type="submission" date="2015-08" db="EMBL/GenBank/DDBJ databases">
        <authorList>
            <person name="Babu N.S."/>
            <person name="Beckwith C.J."/>
            <person name="Beseler K.G."/>
            <person name="Brison A."/>
            <person name="Carone J.V."/>
            <person name="Caskin T.P."/>
            <person name="Diamond M."/>
            <person name="Durham M.E."/>
            <person name="Foxe J.M."/>
            <person name="Go M."/>
            <person name="Henderson B.A."/>
            <person name="Jones I.B."/>
            <person name="McGettigan J.A."/>
            <person name="Micheletti S.J."/>
            <person name="Nasrallah M.E."/>
            <person name="Ortiz D."/>
            <person name="Piller C.R."/>
            <person name="Privatt S.R."/>
            <person name="Schneider S.L."/>
            <person name="Sharp S."/>
            <person name="Smith T.C."/>
            <person name="Stanton J.D."/>
            <person name="Ullery H.E."/>
            <person name="Wilson R.J."/>
            <person name="Serrano M.G."/>
            <person name="Buck G."/>
            <person name="Lee V."/>
            <person name="Wang Y."/>
            <person name="Carvalho R."/>
            <person name="Voegtly L."/>
            <person name="Shi R."/>
            <person name="Duckworth R."/>
            <person name="Johnson A."/>
            <person name="Loviza R."/>
            <person name="Walstead R."/>
            <person name="Shah Z."/>
            <person name="Kiflezghi M."/>
            <person name="Wade K."/>
            <person name="Ball S.L."/>
            <person name="Bradley K.W."/>
            <person name="Asai D.J."/>
            <person name="Bowman C.A."/>
            <person name="Russell D.A."/>
            <person name="Pope W.H."/>
            <person name="Jacobs-Sera D."/>
            <person name="Hendrix R.W."/>
            <person name="Hatfull G.F."/>
        </authorList>
    </citation>
    <scope>NUCLEOTIDE SEQUENCE [LARGE SCALE GENOMIC DNA]</scope>
    <source>
        <strain evidence="7 8">DSM 27710</strain>
    </source>
</reference>
<evidence type="ECO:0000313" key="7">
    <source>
        <dbReference type="EMBL" id="AKU91995.1"/>
    </source>
</evidence>
<evidence type="ECO:0000256" key="3">
    <source>
        <dbReference type="ARBA" id="ARBA00022763"/>
    </source>
</evidence>
<protein>
    <submittedName>
        <fullName evidence="7">UV DNA damage endonuclease</fullName>
    </submittedName>
</protein>
<dbReference type="Pfam" id="PF03851">
    <property type="entry name" value="UvdE"/>
    <property type="match status" value="1"/>
</dbReference>
<keyword evidence="2 7" id="KW-0255">Endonuclease</keyword>
<dbReference type="RefSeq" id="WP_050726227.1">
    <property type="nucleotide sequence ID" value="NZ_CP012332.1"/>
</dbReference>
<dbReference type="InterPro" id="IPR036237">
    <property type="entry name" value="Xyl_isomerase-like_sf"/>
</dbReference>
<keyword evidence="3" id="KW-0227">DNA damage</keyword>
<dbReference type="NCBIfam" id="TIGR00629">
    <property type="entry name" value="uvde"/>
    <property type="match status" value="1"/>
</dbReference>
<dbReference type="PANTHER" id="PTHR31290:SF5">
    <property type="entry name" value="UV-DAMAGE ENDONUCLEASE"/>
    <property type="match status" value="1"/>
</dbReference>
<evidence type="ECO:0000256" key="5">
    <source>
        <dbReference type="ARBA" id="ARBA00022801"/>
    </source>
</evidence>
<dbReference type="AlphaFoldDB" id="A0A0K1PEQ3"/>
<keyword evidence="4" id="KW-0228">DNA excision</keyword>
<accession>A0A0K1PEQ3</accession>
<dbReference type="EMBL" id="CP012332">
    <property type="protein sequence ID" value="AKU91995.1"/>
    <property type="molecule type" value="Genomic_DNA"/>
</dbReference>
<sequence length="295" mass="32827">MVAYRLGYVAINLTLGIGASHRCLLKNAKPERLESLIAKNLEELERILRFNEENGIEVFRIGSSLVPFASHPINRLRWWKTFARDFDRVGSIARRSGQRLSMHPSPAAASLSSARPEVRRAAVAELRYSARVLDLLGQSDDGRVVVHVGGAAPSRKVALAAARRFLDRLPDEARRRIAIENDCRIWSGREVAALATESGLPFVADLLHDRVRPSDPPLGPRDLMRLASRTWRALGLRPKHHLASQRSGSRTGAHADYIDPADFESAVEALEEPADFMLEAKKKDLALFALRSPPR</sequence>
<evidence type="ECO:0000313" key="8">
    <source>
        <dbReference type="Proteomes" id="UP000055590"/>
    </source>
</evidence>
<gene>
    <name evidence="7" type="ORF">AKJ08_2382</name>
</gene>
<dbReference type="InterPro" id="IPR004601">
    <property type="entry name" value="UvdE"/>
</dbReference>
<evidence type="ECO:0000256" key="6">
    <source>
        <dbReference type="ARBA" id="ARBA00023204"/>
    </source>
</evidence>
<evidence type="ECO:0000256" key="2">
    <source>
        <dbReference type="ARBA" id="ARBA00022759"/>
    </source>
</evidence>
<dbReference type="Proteomes" id="UP000055590">
    <property type="component" value="Chromosome"/>
</dbReference>